<reference evidence="1" key="2">
    <citation type="submission" date="2024-05" db="EMBL/GenBank/DDBJ databases">
        <title>Rhodohalobacter halophilus gen. nov., sp. nov., a moderately halophilic member of the family Balneolaceae.</title>
        <authorList>
            <person name="Xia J."/>
        </authorList>
    </citation>
    <scope>NUCLEOTIDE SEQUENCE</scope>
    <source>
        <strain evidence="1">WB101</strain>
    </source>
</reference>
<accession>A0ABS9KE38</accession>
<sequence>MRKVLAAIRTATATYHDVDKAIADGYLEATPFVPGMGYHYVNGGLMDDVIDPYAPEALVYIHNPANDSKRRLVAVEYIYPGPTVENGFDISILNDVFPGIDGDEWHHVGGVGWTLHAWVWYPNPGGVFNATNSRIGDGS</sequence>
<proteinExistence type="predicted"/>
<comment type="caution">
    <text evidence="1">The sequence shown here is derived from an EMBL/GenBank/DDBJ whole genome shotgun (WGS) entry which is preliminary data.</text>
</comment>
<protein>
    <submittedName>
        <fullName evidence="1">Uncharacterized protein</fullName>
    </submittedName>
</protein>
<dbReference type="Proteomes" id="UP001165366">
    <property type="component" value="Unassembled WGS sequence"/>
</dbReference>
<dbReference type="RefSeq" id="WP_237854339.1">
    <property type="nucleotide sequence ID" value="NZ_JAKLWS010000012.1"/>
</dbReference>
<reference evidence="1" key="1">
    <citation type="submission" date="2022-01" db="EMBL/GenBank/DDBJ databases">
        <authorList>
            <person name="Wang Y."/>
        </authorList>
    </citation>
    <scope>NUCLEOTIDE SEQUENCE</scope>
    <source>
        <strain evidence="1">WB101</strain>
    </source>
</reference>
<organism evidence="1 2">
    <name type="scientific">Rhodohalobacter sulfatireducens</name>
    <dbReference type="NCBI Taxonomy" id="2911366"/>
    <lineage>
        <taxon>Bacteria</taxon>
        <taxon>Pseudomonadati</taxon>
        <taxon>Balneolota</taxon>
        <taxon>Balneolia</taxon>
        <taxon>Balneolales</taxon>
        <taxon>Balneolaceae</taxon>
        <taxon>Rhodohalobacter</taxon>
    </lineage>
</organism>
<evidence type="ECO:0000313" key="2">
    <source>
        <dbReference type="Proteomes" id="UP001165366"/>
    </source>
</evidence>
<name>A0ABS9KE38_9BACT</name>
<evidence type="ECO:0000313" key="1">
    <source>
        <dbReference type="EMBL" id="MCG2589072.1"/>
    </source>
</evidence>
<dbReference type="EMBL" id="JAKLWS010000012">
    <property type="protein sequence ID" value="MCG2589072.1"/>
    <property type="molecule type" value="Genomic_DNA"/>
</dbReference>
<keyword evidence="2" id="KW-1185">Reference proteome</keyword>
<gene>
    <name evidence="1" type="ORF">L6773_10865</name>
</gene>